<dbReference type="Pfam" id="PF01551">
    <property type="entry name" value="Peptidase_M23"/>
    <property type="match status" value="1"/>
</dbReference>
<dbReference type="PROSITE" id="PS51257">
    <property type="entry name" value="PROKAR_LIPOPROTEIN"/>
    <property type="match status" value="1"/>
</dbReference>
<protein>
    <submittedName>
        <fullName evidence="3">M23 family peptidase</fullName>
    </submittedName>
    <submittedName>
        <fullName evidence="2">Murein hydrolase activator NlpD</fullName>
    </submittedName>
</protein>
<dbReference type="EMBL" id="QSJN01000009">
    <property type="protein sequence ID" value="RHD73203.1"/>
    <property type="molecule type" value="Genomic_DNA"/>
</dbReference>
<sequence length="273" mass="30294">MASKIHNGILILTLILFASCRTQKPAPRPAPPKTMDFPTANIPLPVMDFNFMLPEAPELAVCHSPRKDITEAFTPRDKSQIAIKDPKLFDENNTEIIDLSLIPAGEYAFPLPNGNVISPYGGRRRHHSGVDIKTCANDTIVSAFDGIVRMAKPFAAYGNVIVVRHYNGLETIYSHNSKNLVKPGDRVLAGQPIALTGRTGRATTEHLHFETRINGVHFNPNIVFNMAKRKLRSKCLVCTQKGNNVIVKSVDILPHQKAGPYVPPPPYKWVYNE</sequence>
<evidence type="ECO:0000259" key="1">
    <source>
        <dbReference type="Pfam" id="PF01551"/>
    </source>
</evidence>
<dbReference type="AlphaFoldDB" id="A0A173VCA1"/>
<dbReference type="PANTHER" id="PTHR21666:SF270">
    <property type="entry name" value="MUREIN HYDROLASE ACTIVATOR ENVC"/>
    <property type="match status" value="1"/>
</dbReference>
<accession>A0A173VCA1</accession>
<dbReference type="InterPro" id="IPR011055">
    <property type="entry name" value="Dup_hybrid_motif"/>
</dbReference>
<dbReference type="Proteomes" id="UP000095591">
    <property type="component" value="Unassembled WGS sequence"/>
</dbReference>
<dbReference type="InterPro" id="IPR050570">
    <property type="entry name" value="Cell_wall_metabolism_enzyme"/>
</dbReference>
<dbReference type="EMBL" id="CYXP01000007">
    <property type="protein sequence ID" value="CUN24781.1"/>
    <property type="molecule type" value="Genomic_DNA"/>
</dbReference>
<evidence type="ECO:0000313" key="3">
    <source>
        <dbReference type="EMBL" id="RHD73203.1"/>
    </source>
</evidence>
<dbReference type="PANTHER" id="PTHR21666">
    <property type="entry name" value="PEPTIDASE-RELATED"/>
    <property type="match status" value="1"/>
</dbReference>
<dbReference type="SUPFAM" id="SSF51261">
    <property type="entry name" value="Duplicated hybrid motif"/>
    <property type="match status" value="1"/>
</dbReference>
<dbReference type="Proteomes" id="UP000284660">
    <property type="component" value="Unassembled WGS sequence"/>
</dbReference>
<reference evidence="3 5" key="2">
    <citation type="submission" date="2018-08" db="EMBL/GenBank/DDBJ databases">
        <title>A genome reference for cultivated species of the human gut microbiota.</title>
        <authorList>
            <person name="Zou Y."/>
            <person name="Xue W."/>
            <person name="Luo G."/>
        </authorList>
    </citation>
    <scope>NUCLEOTIDE SEQUENCE [LARGE SCALE GENOMIC DNA]</scope>
    <source>
        <strain evidence="3 5">AM30-4</strain>
    </source>
</reference>
<gene>
    <name evidence="2" type="primary">nlpD_1</name>
    <name evidence="3" type="ORF">DW782_15280</name>
    <name evidence="2" type="ORF">ERS852429_02864</name>
</gene>
<proteinExistence type="predicted"/>
<reference evidence="2 4" key="1">
    <citation type="submission" date="2015-09" db="EMBL/GenBank/DDBJ databases">
        <authorList>
            <consortium name="Pathogen Informatics"/>
        </authorList>
    </citation>
    <scope>NUCLEOTIDE SEQUENCE [LARGE SCALE GENOMIC DNA]</scope>
    <source>
        <strain evidence="2 4">2789STDY5608872</strain>
    </source>
</reference>
<dbReference type="OMA" id="RRNGRNH"/>
<organism evidence="2 4">
    <name type="scientific">Parabacteroides distasonis</name>
    <dbReference type="NCBI Taxonomy" id="823"/>
    <lineage>
        <taxon>Bacteria</taxon>
        <taxon>Pseudomonadati</taxon>
        <taxon>Bacteroidota</taxon>
        <taxon>Bacteroidia</taxon>
        <taxon>Bacteroidales</taxon>
        <taxon>Tannerellaceae</taxon>
        <taxon>Parabacteroides</taxon>
    </lineage>
</organism>
<dbReference type="Gene3D" id="2.70.70.10">
    <property type="entry name" value="Glucose Permease (Domain IIA)"/>
    <property type="match status" value="1"/>
</dbReference>
<keyword evidence="2" id="KW-0378">Hydrolase</keyword>
<name>A0A173VCA1_PARDI</name>
<evidence type="ECO:0000313" key="5">
    <source>
        <dbReference type="Proteomes" id="UP000284660"/>
    </source>
</evidence>
<dbReference type="GO" id="GO:0004222">
    <property type="term" value="F:metalloendopeptidase activity"/>
    <property type="evidence" value="ECO:0007669"/>
    <property type="project" value="TreeGrafter"/>
</dbReference>
<evidence type="ECO:0000313" key="4">
    <source>
        <dbReference type="Proteomes" id="UP000095591"/>
    </source>
</evidence>
<dbReference type="RefSeq" id="WP_008780862.1">
    <property type="nucleotide sequence ID" value="NZ_CDRH01000689.1"/>
</dbReference>
<dbReference type="DNASU" id="5305526"/>
<evidence type="ECO:0000313" key="2">
    <source>
        <dbReference type="EMBL" id="CUN24781.1"/>
    </source>
</evidence>
<feature type="domain" description="M23ase beta-sheet core" evidence="1">
    <location>
        <begin position="126"/>
        <end position="220"/>
    </location>
</feature>
<dbReference type="InterPro" id="IPR016047">
    <property type="entry name" value="M23ase_b-sheet_dom"/>
</dbReference>
<dbReference type="CDD" id="cd12797">
    <property type="entry name" value="M23_peptidase"/>
    <property type="match status" value="1"/>
</dbReference>